<comment type="caution">
    <text evidence="3">The sequence shown here is derived from an EMBL/GenBank/DDBJ whole genome shotgun (WGS) entry which is preliminary data.</text>
</comment>
<evidence type="ECO:0000259" key="2">
    <source>
        <dbReference type="Pfam" id="PF01926"/>
    </source>
</evidence>
<proteinExistence type="predicted"/>
<feature type="compositionally biased region" description="Basic residues" evidence="1">
    <location>
        <begin position="360"/>
        <end position="369"/>
    </location>
</feature>
<organism evidence="3 4">
    <name type="scientific">Colletotrichum musicola</name>
    <dbReference type="NCBI Taxonomy" id="2175873"/>
    <lineage>
        <taxon>Eukaryota</taxon>
        <taxon>Fungi</taxon>
        <taxon>Dikarya</taxon>
        <taxon>Ascomycota</taxon>
        <taxon>Pezizomycotina</taxon>
        <taxon>Sordariomycetes</taxon>
        <taxon>Hypocreomycetidae</taxon>
        <taxon>Glomerellales</taxon>
        <taxon>Glomerellaceae</taxon>
        <taxon>Colletotrichum</taxon>
        <taxon>Colletotrichum orchidearum species complex</taxon>
    </lineage>
</organism>
<dbReference type="Pfam" id="PF01926">
    <property type="entry name" value="MMR_HSR1"/>
    <property type="match status" value="1"/>
</dbReference>
<evidence type="ECO:0000313" key="4">
    <source>
        <dbReference type="Proteomes" id="UP000639643"/>
    </source>
</evidence>
<dbReference type="Gene3D" id="3.40.50.300">
    <property type="entry name" value="P-loop containing nucleotide triphosphate hydrolases"/>
    <property type="match status" value="1"/>
</dbReference>
<evidence type="ECO:0000313" key="3">
    <source>
        <dbReference type="EMBL" id="KAF6824237.1"/>
    </source>
</evidence>
<dbReference type="InterPro" id="IPR027417">
    <property type="entry name" value="P-loop_NTPase"/>
</dbReference>
<gene>
    <name evidence="3" type="ORF">CMUS01_10338</name>
</gene>
<name>A0A8H6N8G1_9PEZI</name>
<protein>
    <recommendedName>
        <fullName evidence="2">G domain-containing protein</fullName>
    </recommendedName>
</protein>
<evidence type="ECO:0000256" key="1">
    <source>
        <dbReference type="SAM" id="MobiDB-lite"/>
    </source>
</evidence>
<accession>A0A8H6N8G1</accession>
<feature type="compositionally biased region" description="Basic residues" evidence="1">
    <location>
        <begin position="333"/>
        <end position="346"/>
    </location>
</feature>
<dbReference type="InterPro" id="IPR006073">
    <property type="entry name" value="GTP-bd"/>
</dbReference>
<feature type="region of interest" description="Disordered" evidence="1">
    <location>
        <begin position="331"/>
        <end position="369"/>
    </location>
</feature>
<dbReference type="GO" id="GO:0005525">
    <property type="term" value="F:GTP binding"/>
    <property type="evidence" value="ECO:0007669"/>
    <property type="project" value="InterPro"/>
</dbReference>
<dbReference type="SUPFAM" id="SSF52540">
    <property type="entry name" value="P-loop containing nucleoside triphosphate hydrolases"/>
    <property type="match status" value="1"/>
</dbReference>
<keyword evidence="4" id="KW-1185">Reference proteome</keyword>
<dbReference type="CDD" id="cd00882">
    <property type="entry name" value="Ras_like_GTPase"/>
    <property type="match status" value="1"/>
</dbReference>
<sequence>MLTLQSANDIVILVIGVIGSGKSSFIQLLVEDDVNVGHGLGTGTTHVEFYDYRDERHQRNIYLIDTPGLNDATRSDATILKEIAFTLTSLSLRMLKAMCGESAYPHVVLVANMGGSTERDEASLSQLVSRQDWWGDMKAGGSQVTSHSNNAQSAGRILRLLIDARDEAVVLAIQRELVDENRSLEDTGTGRELGREIDQASEKLRARIRDMISAEQQAAESGLKSALARQRGEMQQDLERANESHKAIRMSLEKLTNEQALDMMKQLEREQKESEESLARLEKDLARAEARHSQLGKELSEELRQLSEQVDASKTDASISEMERRDMEARLKAVQRRRDKKAKGKRVMGELKRKIEIIQKRRRRRKQMG</sequence>
<feature type="domain" description="G" evidence="2">
    <location>
        <begin position="12"/>
        <end position="73"/>
    </location>
</feature>
<feature type="compositionally biased region" description="Basic and acidic residues" evidence="1">
    <location>
        <begin position="347"/>
        <end position="359"/>
    </location>
</feature>
<reference evidence="3" key="1">
    <citation type="journal article" date="2020" name="Phytopathology">
        <title>Genome Sequence Resources of Colletotrichum truncatum, C. plurivorum, C. musicola, and C. sojae: Four Species Pathogenic to Soybean (Glycine max).</title>
        <authorList>
            <person name="Rogerio F."/>
            <person name="Boufleur T.R."/>
            <person name="Ciampi-Guillardi M."/>
            <person name="Sukno S.A."/>
            <person name="Thon M.R."/>
            <person name="Massola Junior N.S."/>
            <person name="Baroncelli R."/>
        </authorList>
    </citation>
    <scope>NUCLEOTIDE SEQUENCE</scope>
    <source>
        <strain evidence="3">LFN0074</strain>
    </source>
</reference>
<dbReference type="AlphaFoldDB" id="A0A8H6N8G1"/>
<dbReference type="OrthoDB" id="8954335at2759"/>
<dbReference type="Proteomes" id="UP000639643">
    <property type="component" value="Unassembled WGS sequence"/>
</dbReference>
<dbReference type="EMBL" id="WIGM01000474">
    <property type="protein sequence ID" value="KAF6824237.1"/>
    <property type="molecule type" value="Genomic_DNA"/>
</dbReference>